<dbReference type="NCBIfam" id="TIGR00804">
    <property type="entry name" value="nupC"/>
    <property type="match status" value="1"/>
</dbReference>
<dbReference type="GO" id="GO:0015293">
    <property type="term" value="F:symporter activity"/>
    <property type="evidence" value="ECO:0007669"/>
    <property type="project" value="TreeGrafter"/>
</dbReference>
<evidence type="ECO:0000256" key="2">
    <source>
        <dbReference type="ARBA" id="ARBA00009033"/>
    </source>
</evidence>
<evidence type="ECO:0000313" key="11">
    <source>
        <dbReference type="EMBL" id="SHH44902.1"/>
    </source>
</evidence>
<dbReference type="Pfam" id="PF07670">
    <property type="entry name" value="Gate"/>
    <property type="match status" value="1"/>
</dbReference>
<keyword evidence="6 7" id="KW-0472">Membrane</keyword>
<feature type="transmembrane region" description="Helical" evidence="7">
    <location>
        <begin position="29"/>
        <end position="47"/>
    </location>
</feature>
<feature type="domain" description="Nucleoside transporter/FeoB GTPase Gate" evidence="10">
    <location>
        <begin position="93"/>
        <end position="191"/>
    </location>
</feature>
<keyword evidence="5 7" id="KW-1133">Transmembrane helix</keyword>
<accession>A0A1M5T2L5</accession>
<dbReference type="GO" id="GO:0005886">
    <property type="term" value="C:plasma membrane"/>
    <property type="evidence" value="ECO:0007669"/>
    <property type="project" value="UniProtKB-SubCell"/>
</dbReference>
<keyword evidence="4 7" id="KW-0812">Transmembrane</keyword>
<feature type="domain" description="Concentrative nucleoside transporter C-terminal" evidence="9">
    <location>
        <begin position="196"/>
        <end position="404"/>
    </location>
</feature>
<keyword evidence="7" id="KW-0813">Transport</keyword>
<dbReference type="STRING" id="1123350.SAMN02744040_02000"/>
<evidence type="ECO:0000256" key="1">
    <source>
        <dbReference type="ARBA" id="ARBA00004651"/>
    </source>
</evidence>
<dbReference type="PANTHER" id="PTHR10590">
    <property type="entry name" value="SODIUM/NUCLEOSIDE COTRANSPORTER"/>
    <property type="match status" value="1"/>
</dbReference>
<comment type="caution">
    <text evidence="7">Lacks conserved residue(s) required for the propagation of feature annotation.</text>
</comment>
<evidence type="ECO:0000256" key="6">
    <source>
        <dbReference type="ARBA" id="ARBA00023136"/>
    </source>
</evidence>
<evidence type="ECO:0000256" key="7">
    <source>
        <dbReference type="RuleBase" id="RU362018"/>
    </source>
</evidence>
<feature type="transmembrane region" description="Helical" evidence="7">
    <location>
        <begin position="100"/>
        <end position="124"/>
    </location>
</feature>
<dbReference type="EMBL" id="FQXH01000027">
    <property type="protein sequence ID" value="SHH44902.1"/>
    <property type="molecule type" value="Genomic_DNA"/>
</dbReference>
<evidence type="ECO:0000256" key="3">
    <source>
        <dbReference type="ARBA" id="ARBA00022475"/>
    </source>
</evidence>
<comment type="similarity">
    <text evidence="2 7">Belongs to the concentrative nucleoside transporter (CNT) (TC 2.A.41) family.</text>
</comment>
<feature type="transmembrane region" description="Helical" evidence="7">
    <location>
        <begin position="253"/>
        <end position="275"/>
    </location>
</feature>
<evidence type="ECO:0000259" key="10">
    <source>
        <dbReference type="Pfam" id="PF07670"/>
    </source>
</evidence>
<gene>
    <name evidence="11" type="ORF">SAMN02744040_02000</name>
</gene>
<dbReference type="InterPro" id="IPR002668">
    <property type="entry name" value="CNT_N_dom"/>
</dbReference>
<evidence type="ECO:0000256" key="5">
    <source>
        <dbReference type="ARBA" id="ARBA00022989"/>
    </source>
</evidence>
<feature type="transmembrane region" description="Helical" evidence="7">
    <location>
        <begin position="168"/>
        <end position="188"/>
    </location>
</feature>
<organism evidence="11 12">
    <name type="scientific">Tepidibacter thalassicus DSM 15285</name>
    <dbReference type="NCBI Taxonomy" id="1123350"/>
    <lineage>
        <taxon>Bacteria</taxon>
        <taxon>Bacillati</taxon>
        <taxon>Bacillota</taxon>
        <taxon>Clostridia</taxon>
        <taxon>Peptostreptococcales</taxon>
        <taxon>Peptostreptococcaceae</taxon>
        <taxon>Tepidibacter</taxon>
    </lineage>
</organism>
<evidence type="ECO:0000259" key="8">
    <source>
        <dbReference type="Pfam" id="PF01773"/>
    </source>
</evidence>
<sequence>MERFISLIGIFVLLGICFLISENKKKIDIRLVSIGIFIQVVFAFIILKTSIGRMVFEKLSDFVTKILDFTKEGSGFLFGGLVNDVNSFGFIFAFQVLPTIIFFSSLMSVLYHLGVMQFIIRYIASFMAKFMGTSGAESLSAAANIFVGQTEAPLVIKPYIEKMTRSELNAVMIGGMATVAGGVMAGYVGMGVDAGHLIAASVMSAPAALVAAKIIVPETEESVTKGNVEFEVEKIDANIIDAAARGASEGLQLALNVAGMLLAFVALIAMVNAGIEGIGNFVGVSGLNLETILGYICAPLAYIMGIPAQDMVAAGSLLGTKTVVNEFVAYAQLAEHIKNGTLQPRTITILTYALCGFANFSSIAIQLGGIGGLAPNRRSELAQLGIKALIGGTVAAFLTASIAGMLI</sequence>
<dbReference type="Pfam" id="PF01773">
    <property type="entry name" value="Nucleos_tra2_N"/>
    <property type="match status" value="1"/>
</dbReference>
<dbReference type="OrthoDB" id="9766455at2"/>
<dbReference type="Proteomes" id="UP000242520">
    <property type="component" value="Unassembled WGS sequence"/>
</dbReference>
<dbReference type="InterPro" id="IPR011657">
    <property type="entry name" value="CNT_C_dom"/>
</dbReference>
<keyword evidence="3" id="KW-1003">Cell membrane</keyword>
<reference evidence="12" key="1">
    <citation type="submission" date="2016-11" db="EMBL/GenBank/DDBJ databases">
        <authorList>
            <person name="Varghese N."/>
            <person name="Submissions S."/>
        </authorList>
    </citation>
    <scope>NUCLEOTIDE SEQUENCE [LARGE SCALE GENOMIC DNA]</scope>
    <source>
        <strain evidence="12">DSM 15285</strain>
    </source>
</reference>
<dbReference type="InterPro" id="IPR018270">
    <property type="entry name" value="C_nuclsd_transpt_met_bac"/>
</dbReference>
<feature type="transmembrane region" description="Helical" evidence="7">
    <location>
        <begin position="386"/>
        <end position="406"/>
    </location>
</feature>
<name>A0A1M5T2L5_9FIRM</name>
<dbReference type="PANTHER" id="PTHR10590:SF4">
    <property type="entry name" value="SOLUTE CARRIER FAMILY 28 MEMBER 3"/>
    <property type="match status" value="1"/>
</dbReference>
<dbReference type="RefSeq" id="WP_072726015.1">
    <property type="nucleotide sequence ID" value="NZ_FQXH01000027.1"/>
</dbReference>
<evidence type="ECO:0000259" key="9">
    <source>
        <dbReference type="Pfam" id="PF07662"/>
    </source>
</evidence>
<proteinExistence type="inferred from homology"/>
<protein>
    <recommendedName>
        <fullName evidence="7">Nucleoside permease</fullName>
    </recommendedName>
</protein>
<dbReference type="Pfam" id="PF07662">
    <property type="entry name" value="Nucleos_tra2_C"/>
    <property type="match status" value="1"/>
</dbReference>
<keyword evidence="12" id="KW-1185">Reference proteome</keyword>
<dbReference type="InterPro" id="IPR011642">
    <property type="entry name" value="Gate_dom"/>
</dbReference>
<evidence type="ECO:0000313" key="12">
    <source>
        <dbReference type="Proteomes" id="UP000242520"/>
    </source>
</evidence>
<dbReference type="AlphaFoldDB" id="A0A1M5T2L5"/>
<dbReference type="InterPro" id="IPR008276">
    <property type="entry name" value="C_nuclsd_transpt"/>
</dbReference>
<comment type="subcellular location">
    <subcellularLocation>
        <location evidence="1">Cell membrane</location>
        <topology evidence="1">Multi-pass membrane protein</topology>
    </subcellularLocation>
</comment>
<feature type="transmembrane region" description="Helical" evidence="7">
    <location>
        <begin position="349"/>
        <end position="374"/>
    </location>
</feature>
<dbReference type="GO" id="GO:0005337">
    <property type="term" value="F:nucleoside transmembrane transporter activity"/>
    <property type="evidence" value="ECO:0007669"/>
    <property type="project" value="InterPro"/>
</dbReference>
<feature type="domain" description="Concentrative nucleoside transporter N-terminal" evidence="8">
    <location>
        <begin position="8"/>
        <end position="81"/>
    </location>
</feature>
<evidence type="ECO:0000256" key="4">
    <source>
        <dbReference type="ARBA" id="ARBA00022692"/>
    </source>
</evidence>